<feature type="region of interest" description="Disordered" evidence="1">
    <location>
        <begin position="28"/>
        <end position="101"/>
    </location>
</feature>
<feature type="compositionally biased region" description="Basic residues" evidence="1">
    <location>
        <begin position="91"/>
        <end position="101"/>
    </location>
</feature>
<evidence type="ECO:0000256" key="1">
    <source>
        <dbReference type="SAM" id="MobiDB-lite"/>
    </source>
</evidence>
<organism evidence="2 3">
    <name type="scientific">Streptomyces nigrescens</name>
    <dbReference type="NCBI Taxonomy" id="1920"/>
    <lineage>
        <taxon>Bacteria</taxon>
        <taxon>Bacillati</taxon>
        <taxon>Actinomycetota</taxon>
        <taxon>Actinomycetes</taxon>
        <taxon>Kitasatosporales</taxon>
        <taxon>Streptomycetaceae</taxon>
        <taxon>Streptomyces</taxon>
    </lineage>
</organism>
<evidence type="ECO:0000313" key="2">
    <source>
        <dbReference type="EMBL" id="GFE27127.1"/>
    </source>
</evidence>
<feature type="compositionally biased region" description="Basic and acidic residues" evidence="1">
    <location>
        <begin position="39"/>
        <end position="57"/>
    </location>
</feature>
<name>A0A640TTZ9_STRNI</name>
<evidence type="ECO:0000313" key="3">
    <source>
        <dbReference type="Proteomes" id="UP000429552"/>
    </source>
</evidence>
<sequence>MVSRTELERLARIRMQVTGETLERAMAVLEGHTTAPTPHSERATKPDVAENSDRENGEAENGEAEEAGTVGEANESTADSEKASRPDARRTPQKRGHLRGL</sequence>
<dbReference type="Proteomes" id="UP000429552">
    <property type="component" value="Unassembled WGS sequence"/>
</dbReference>
<dbReference type="AlphaFoldDB" id="A0A640TTZ9"/>
<reference evidence="2 3" key="1">
    <citation type="submission" date="2019-12" db="EMBL/GenBank/DDBJ databases">
        <title>Whole genome shotgun sequence of Streptomyces libani subsp. libani NBRC 13452.</title>
        <authorList>
            <person name="Ichikawa N."/>
            <person name="Kimura A."/>
            <person name="Kitahashi Y."/>
            <person name="Komaki H."/>
            <person name="Tamura T."/>
        </authorList>
    </citation>
    <scope>NUCLEOTIDE SEQUENCE [LARGE SCALE GENOMIC DNA]</scope>
    <source>
        <strain evidence="2 3">NBRC 13452</strain>
    </source>
</reference>
<proteinExistence type="predicted"/>
<gene>
    <name evidence="2" type="ORF">Sliba_75800</name>
</gene>
<accession>A0A640TTZ9</accession>
<dbReference type="EMBL" id="BLIP01000003">
    <property type="protein sequence ID" value="GFE27127.1"/>
    <property type="molecule type" value="Genomic_DNA"/>
</dbReference>
<comment type="caution">
    <text evidence="2">The sequence shown here is derived from an EMBL/GenBank/DDBJ whole genome shotgun (WGS) entry which is preliminary data.</text>
</comment>
<protein>
    <submittedName>
        <fullName evidence="2">Uncharacterized protein</fullName>
    </submittedName>
</protein>
<feature type="compositionally biased region" description="Basic and acidic residues" evidence="1">
    <location>
        <begin position="79"/>
        <end position="90"/>
    </location>
</feature>